<reference evidence="5 6" key="1">
    <citation type="submission" date="2024-02" db="EMBL/GenBank/DDBJ databases">
        <authorList>
            <person name="Chen Y."/>
            <person name="Shah S."/>
            <person name="Dougan E. K."/>
            <person name="Thang M."/>
            <person name="Chan C."/>
        </authorList>
    </citation>
    <scope>NUCLEOTIDE SEQUENCE [LARGE SCALE GENOMIC DNA]</scope>
</reference>
<feature type="region of interest" description="Disordered" evidence="3">
    <location>
        <begin position="583"/>
        <end position="602"/>
    </location>
</feature>
<evidence type="ECO:0000256" key="2">
    <source>
        <dbReference type="ARBA" id="ARBA00022840"/>
    </source>
</evidence>
<dbReference type="GO" id="GO:0016301">
    <property type="term" value="F:kinase activity"/>
    <property type="evidence" value="ECO:0007669"/>
    <property type="project" value="UniProtKB-KW"/>
</dbReference>
<evidence type="ECO:0000256" key="3">
    <source>
        <dbReference type="SAM" id="MobiDB-lite"/>
    </source>
</evidence>
<comment type="caution">
    <text evidence="5">The sequence shown here is derived from an EMBL/GenBank/DDBJ whole genome shotgun (WGS) entry which is preliminary data.</text>
</comment>
<dbReference type="InterPro" id="IPR000719">
    <property type="entry name" value="Prot_kinase_dom"/>
</dbReference>
<dbReference type="EMBL" id="CAXAMM010007469">
    <property type="protein sequence ID" value="CAK9014345.1"/>
    <property type="molecule type" value="Genomic_DNA"/>
</dbReference>
<keyword evidence="5" id="KW-0418">Kinase</keyword>
<evidence type="ECO:0000259" key="4">
    <source>
        <dbReference type="PROSITE" id="PS50011"/>
    </source>
</evidence>
<keyword evidence="2" id="KW-0067">ATP-binding</keyword>
<dbReference type="PROSITE" id="PS00108">
    <property type="entry name" value="PROTEIN_KINASE_ST"/>
    <property type="match status" value="1"/>
</dbReference>
<evidence type="ECO:0000313" key="5">
    <source>
        <dbReference type="EMBL" id="CAK9014345.1"/>
    </source>
</evidence>
<organism evidence="5 6">
    <name type="scientific">Durusdinium trenchii</name>
    <dbReference type="NCBI Taxonomy" id="1381693"/>
    <lineage>
        <taxon>Eukaryota</taxon>
        <taxon>Sar</taxon>
        <taxon>Alveolata</taxon>
        <taxon>Dinophyceae</taxon>
        <taxon>Suessiales</taxon>
        <taxon>Symbiodiniaceae</taxon>
        <taxon>Durusdinium</taxon>
    </lineage>
</organism>
<feature type="compositionally biased region" description="Basic and acidic residues" evidence="3">
    <location>
        <begin position="490"/>
        <end position="500"/>
    </location>
</feature>
<proteinExistence type="predicted"/>
<keyword evidence="6" id="KW-1185">Reference proteome</keyword>
<dbReference type="SUPFAM" id="SSF56112">
    <property type="entry name" value="Protein kinase-like (PK-like)"/>
    <property type="match status" value="1"/>
</dbReference>
<protein>
    <submittedName>
        <fullName evidence="5">Probable serine/threonine-protein kinase MARK-C</fullName>
    </submittedName>
</protein>
<dbReference type="Gene3D" id="1.10.510.10">
    <property type="entry name" value="Transferase(Phosphotransferase) domain 1"/>
    <property type="match status" value="1"/>
</dbReference>
<name>A0ABP0JJ83_9DINO</name>
<dbReference type="SMART" id="SM00220">
    <property type="entry name" value="S_TKc"/>
    <property type="match status" value="1"/>
</dbReference>
<keyword evidence="5" id="KW-0808">Transferase</keyword>
<dbReference type="InterPro" id="IPR011009">
    <property type="entry name" value="Kinase-like_dom_sf"/>
</dbReference>
<evidence type="ECO:0000256" key="1">
    <source>
        <dbReference type="ARBA" id="ARBA00022741"/>
    </source>
</evidence>
<feature type="domain" description="Protein kinase" evidence="4">
    <location>
        <begin position="1"/>
        <end position="165"/>
    </location>
</feature>
<dbReference type="InterPro" id="IPR008271">
    <property type="entry name" value="Ser/Thr_kinase_AS"/>
</dbReference>
<dbReference type="Pfam" id="PF00069">
    <property type="entry name" value="Pkinase"/>
    <property type="match status" value="1"/>
</dbReference>
<dbReference type="Proteomes" id="UP001642464">
    <property type="component" value="Unassembled WGS sequence"/>
</dbReference>
<gene>
    <name evidence="5" type="ORF">SCF082_LOCUS12297</name>
</gene>
<dbReference type="PROSITE" id="PS50011">
    <property type="entry name" value="PROTEIN_KINASE_DOM"/>
    <property type="match status" value="1"/>
</dbReference>
<evidence type="ECO:0000313" key="6">
    <source>
        <dbReference type="Proteomes" id="UP001642464"/>
    </source>
</evidence>
<keyword evidence="1" id="KW-0547">Nucleotide-binding</keyword>
<dbReference type="PANTHER" id="PTHR24346">
    <property type="entry name" value="MAP/MICROTUBULE AFFINITY-REGULATING KINASE"/>
    <property type="match status" value="1"/>
</dbReference>
<dbReference type="PANTHER" id="PTHR24346:SF30">
    <property type="entry name" value="MATERNAL EMBRYONIC LEUCINE ZIPPER KINASE"/>
    <property type="match status" value="1"/>
</dbReference>
<accession>A0ABP0JJ83</accession>
<feature type="region of interest" description="Disordered" evidence="3">
    <location>
        <begin position="410"/>
        <end position="569"/>
    </location>
</feature>
<sequence>MNKAFIGIGLDSRHDLFKQLLEGLDHIHKKLVVHRDIKLENLLLDPFGCVKIADFGVAAVVQPEKKLHDHCGTPSYIAPEILQDAGYDGFPVDVWSSGIALYAMLCGRLPFKGKSMSELKRCILRGRYQCPEHLSAAAQQVIASMLILEPRSRATVKILLSHNFLQGVQSRAKEIYGRLLCPKPLEDGKAEGRVDILQNDMTRAVLHKAGEYGFSSAETSEPQFSENPSQFFQHQKLNLSKAEASTEDSVTEGKFDHVQKVAEVFVHLEDDARVLVCRRRIFANRVIRLWVEDSPELWGINICAHDEAFGGSGRLFLSDEQLRHAFRHFARGRLGGFGADLAMQGCSVQEHPPICVSHLMEVALTEELVASLLDAVCFEVNGLGDEWFIYLPGFGKARAEVPQGPALRVASATSSGIGRRRPQSAGRSLPGRPQSAGGVRQGGGCPTRWMQAQGPPPPLGNRLTSLMDQERARGHHPLGEPITGEDDPSEASRHTEDWHGCDLQGPSRPSSAGRRPWIPPGVPKCLEPAPLLSNPTPSPERRSPRRAVRGRDGRAVGMSRSKLGNWPGRHMAPAVGGWMSEVAGDDFSRGPEAEEPICQRAW</sequence>